<dbReference type="CDD" id="cd00082">
    <property type="entry name" value="HisKA"/>
    <property type="match status" value="1"/>
</dbReference>
<evidence type="ECO:0000313" key="9">
    <source>
        <dbReference type="Proteomes" id="UP000239907"/>
    </source>
</evidence>
<dbReference type="InterPro" id="IPR036097">
    <property type="entry name" value="HisK_dim/P_sf"/>
</dbReference>
<feature type="non-terminal residue" evidence="8">
    <location>
        <position position="1"/>
    </location>
</feature>
<gene>
    <name evidence="8" type="ORF">BSZ32_00760</name>
</gene>
<dbReference type="PRINTS" id="PR00344">
    <property type="entry name" value="BCTRLSENSOR"/>
</dbReference>
<dbReference type="Proteomes" id="UP000239907">
    <property type="component" value="Unassembled WGS sequence"/>
</dbReference>
<evidence type="ECO:0000313" key="8">
    <source>
        <dbReference type="EMBL" id="PQJ27171.1"/>
    </source>
</evidence>
<keyword evidence="9" id="KW-1185">Reference proteome</keyword>
<keyword evidence="3" id="KW-0597">Phosphoprotein</keyword>
<evidence type="ECO:0000256" key="4">
    <source>
        <dbReference type="ARBA" id="ARBA00022679"/>
    </source>
</evidence>
<keyword evidence="4" id="KW-0808">Transferase</keyword>
<comment type="caution">
    <text evidence="8">The sequence shown here is derived from an EMBL/GenBank/DDBJ whole genome shotgun (WGS) entry which is preliminary data.</text>
</comment>
<dbReference type="InterPro" id="IPR003594">
    <property type="entry name" value="HATPase_dom"/>
</dbReference>
<organism evidence="8 9">
    <name type="scientific">Rubritalea profundi</name>
    <dbReference type="NCBI Taxonomy" id="1658618"/>
    <lineage>
        <taxon>Bacteria</taxon>
        <taxon>Pseudomonadati</taxon>
        <taxon>Verrucomicrobiota</taxon>
        <taxon>Verrucomicrobiia</taxon>
        <taxon>Verrucomicrobiales</taxon>
        <taxon>Rubritaleaceae</taxon>
        <taxon>Rubritalea</taxon>
    </lineage>
</organism>
<reference evidence="8 9" key="1">
    <citation type="submission" date="2016-12" db="EMBL/GenBank/DDBJ databases">
        <title>Study of bacterial adaptation to deep sea.</title>
        <authorList>
            <person name="Song J."/>
            <person name="Yoshizawa S."/>
            <person name="Kogure K."/>
        </authorList>
    </citation>
    <scope>NUCLEOTIDE SEQUENCE [LARGE SCALE GENOMIC DNA]</scope>
    <source>
        <strain evidence="8 9">SAORIC-165</strain>
    </source>
</reference>
<dbReference type="SUPFAM" id="SSF55874">
    <property type="entry name" value="ATPase domain of HSP90 chaperone/DNA topoisomerase II/histidine kinase"/>
    <property type="match status" value="1"/>
</dbReference>
<dbReference type="SMART" id="SM00387">
    <property type="entry name" value="HATPase_c"/>
    <property type="match status" value="1"/>
</dbReference>
<dbReference type="PANTHER" id="PTHR43711">
    <property type="entry name" value="TWO-COMPONENT HISTIDINE KINASE"/>
    <property type="match status" value="1"/>
</dbReference>
<dbReference type="PROSITE" id="PS50109">
    <property type="entry name" value="HIS_KIN"/>
    <property type="match status" value="1"/>
</dbReference>
<dbReference type="CDD" id="cd00075">
    <property type="entry name" value="HATPase"/>
    <property type="match status" value="1"/>
</dbReference>
<evidence type="ECO:0000256" key="2">
    <source>
        <dbReference type="ARBA" id="ARBA00012438"/>
    </source>
</evidence>
<evidence type="ECO:0000259" key="7">
    <source>
        <dbReference type="PROSITE" id="PS50109"/>
    </source>
</evidence>
<evidence type="ECO:0000256" key="5">
    <source>
        <dbReference type="ARBA" id="ARBA00022777"/>
    </source>
</evidence>
<proteinExistence type="predicted"/>
<evidence type="ECO:0000256" key="1">
    <source>
        <dbReference type="ARBA" id="ARBA00000085"/>
    </source>
</evidence>
<dbReference type="Gene3D" id="3.30.565.10">
    <property type="entry name" value="Histidine kinase-like ATPase, C-terminal domain"/>
    <property type="match status" value="1"/>
</dbReference>
<evidence type="ECO:0000256" key="3">
    <source>
        <dbReference type="ARBA" id="ARBA00022553"/>
    </source>
</evidence>
<feature type="domain" description="Histidine kinase" evidence="7">
    <location>
        <begin position="255"/>
        <end position="471"/>
    </location>
</feature>
<dbReference type="Pfam" id="PF00512">
    <property type="entry name" value="HisKA"/>
    <property type="match status" value="1"/>
</dbReference>
<dbReference type="InterPro" id="IPR005467">
    <property type="entry name" value="His_kinase_dom"/>
</dbReference>
<keyword evidence="5" id="KW-0418">Kinase</keyword>
<dbReference type="GO" id="GO:0000155">
    <property type="term" value="F:phosphorelay sensor kinase activity"/>
    <property type="evidence" value="ECO:0007669"/>
    <property type="project" value="InterPro"/>
</dbReference>
<dbReference type="InterPro" id="IPR003661">
    <property type="entry name" value="HisK_dim/P_dom"/>
</dbReference>
<dbReference type="EC" id="2.7.13.3" evidence="2"/>
<dbReference type="InterPro" id="IPR004358">
    <property type="entry name" value="Sig_transdc_His_kin-like_C"/>
</dbReference>
<dbReference type="Pfam" id="PF02518">
    <property type="entry name" value="HATPase_c"/>
    <property type="match status" value="1"/>
</dbReference>
<accession>A0A2S7TY81</accession>
<name>A0A2S7TY81_9BACT</name>
<evidence type="ECO:0000256" key="6">
    <source>
        <dbReference type="ARBA" id="ARBA00023012"/>
    </source>
</evidence>
<keyword evidence="6" id="KW-0902">Two-component regulatory system</keyword>
<comment type="catalytic activity">
    <reaction evidence="1">
        <text>ATP + protein L-histidine = ADP + protein N-phospho-L-histidine.</text>
        <dbReference type="EC" id="2.7.13.3"/>
    </reaction>
</comment>
<dbReference type="SUPFAM" id="SSF47384">
    <property type="entry name" value="Homodimeric domain of signal transducing histidine kinase"/>
    <property type="match status" value="1"/>
</dbReference>
<dbReference type="InterPro" id="IPR050736">
    <property type="entry name" value="Sensor_HK_Regulatory"/>
</dbReference>
<dbReference type="AlphaFoldDB" id="A0A2S7TY81"/>
<dbReference type="EMBL" id="MQWA01000001">
    <property type="protein sequence ID" value="PQJ27171.1"/>
    <property type="molecule type" value="Genomic_DNA"/>
</dbReference>
<dbReference type="RefSeq" id="WP_165788558.1">
    <property type="nucleotide sequence ID" value="NZ_MQWA01000001.1"/>
</dbReference>
<protein>
    <recommendedName>
        <fullName evidence="2">histidine kinase</fullName>
        <ecNumber evidence="2">2.7.13.3</ecNumber>
    </recommendedName>
</protein>
<dbReference type="InterPro" id="IPR036890">
    <property type="entry name" value="HATPase_C_sf"/>
</dbReference>
<sequence length="481" mass="52634">LDEALRGELTRLERLYLSHLDRLASLPLNQASSNKRLSAEAENVAGVRLIRVFRSVGKDFTHPIGLGAGRLLEIELEGRKKPLNPAKSVIIEASLLEHGVAKNGFWLDTPDGNLSLFCKQIETAERGGLMVFLIDRPLIQARTREHLASWIKTPMLPLRESGERIVIESANGQPLIITGPEHHGPAAAIIPIRNALGGWQIKGWDGLLVTRTRDPATMAVASTLALGLLASGILLCIQQNRALQLAAKRVSFVNRVSHELGAPLTNLALNLDLATETLDYNPVETRKRLSLVAEETERLARLVANVLTFSRTERDALQLKPVRCLPGELIARTLESFRPALMRRGIVIETDIATSREISLDPDALSQITGNLISNVEKYAASGHWLKLVYQQEQDHITLEVHDRGPGIPAADREQIFAPFTRVLSTTTEGSSGTGLGLTIARDLTLRMGGSLELIDSPDGTMFRLHLPTQPTLAIIPPTTA</sequence>
<dbReference type="PANTHER" id="PTHR43711:SF31">
    <property type="entry name" value="HISTIDINE KINASE"/>
    <property type="match status" value="1"/>
</dbReference>
<dbReference type="SMART" id="SM00388">
    <property type="entry name" value="HisKA"/>
    <property type="match status" value="1"/>
</dbReference>
<dbReference type="Gene3D" id="1.10.287.130">
    <property type="match status" value="1"/>
</dbReference>